<evidence type="ECO:0000256" key="8">
    <source>
        <dbReference type="ARBA" id="ARBA00023264"/>
    </source>
</evidence>
<keyword evidence="6 13" id="KW-0443">Lipid metabolism</keyword>
<dbReference type="GO" id="GO:0006650">
    <property type="term" value="P:glycerophospholipid metabolic process"/>
    <property type="evidence" value="ECO:0007669"/>
    <property type="project" value="UniProtKB-UniRule"/>
</dbReference>
<feature type="binding site" evidence="16">
    <location>
        <position position="137"/>
    </location>
    <ligand>
        <name>NAD(+)</name>
        <dbReference type="ChEBI" id="CHEBI:57540"/>
    </ligand>
</feature>
<keyword evidence="5 13" id="KW-0520">NAD</keyword>
<dbReference type="PIRSF" id="PIRSF000114">
    <property type="entry name" value="Glycerol-3-P_dh"/>
    <property type="match status" value="1"/>
</dbReference>
<dbReference type="GO" id="GO:0141152">
    <property type="term" value="F:glycerol-3-phosphate dehydrogenase (NAD+) activity"/>
    <property type="evidence" value="ECO:0007669"/>
    <property type="project" value="RHEA"/>
</dbReference>
<dbReference type="GO" id="GO:0141153">
    <property type="term" value="F:glycerol-3-phosphate dehydrogenase (NADP+) activity"/>
    <property type="evidence" value="ECO:0007669"/>
    <property type="project" value="RHEA"/>
</dbReference>
<dbReference type="UniPathway" id="UPA00940"/>
<dbReference type="Gene3D" id="3.40.50.720">
    <property type="entry name" value="NAD(P)-binding Rossmann-like Domain"/>
    <property type="match status" value="1"/>
</dbReference>
<dbReference type="PRINTS" id="PR00077">
    <property type="entry name" value="GPDHDRGNASE"/>
</dbReference>
<comment type="catalytic activity">
    <reaction evidence="9">
        <text>sn-glycerol 3-phosphate + NADP(+) = dihydroxyacetone phosphate + NADPH + H(+)</text>
        <dbReference type="Rhea" id="RHEA:11096"/>
        <dbReference type="ChEBI" id="CHEBI:15378"/>
        <dbReference type="ChEBI" id="CHEBI:57597"/>
        <dbReference type="ChEBI" id="CHEBI:57642"/>
        <dbReference type="ChEBI" id="CHEBI:57783"/>
        <dbReference type="ChEBI" id="CHEBI:58349"/>
        <dbReference type="EC" id="1.1.1.94"/>
    </reaction>
    <physiologicalReaction direction="right-to-left" evidence="9">
        <dbReference type="Rhea" id="RHEA:11098"/>
    </physiologicalReaction>
</comment>
<evidence type="ECO:0000256" key="1">
    <source>
        <dbReference type="ARBA" id="ARBA00011009"/>
    </source>
</evidence>
<feature type="binding site" evidence="13">
    <location>
        <position position="241"/>
    </location>
    <ligand>
        <name>sn-glycerol 3-phosphate</name>
        <dbReference type="ChEBI" id="CHEBI:57597"/>
    </ligand>
</feature>
<dbReference type="PANTHER" id="PTHR11728:SF1">
    <property type="entry name" value="GLYCEROL-3-PHOSPHATE DEHYDROGENASE [NAD(+)] 2, CHLOROPLASTIC"/>
    <property type="match status" value="1"/>
</dbReference>
<evidence type="ECO:0000256" key="14">
    <source>
        <dbReference type="PIRSR" id="PIRSR000114-1"/>
    </source>
</evidence>
<evidence type="ECO:0000256" key="11">
    <source>
        <dbReference type="ARBA" id="ARBA00069372"/>
    </source>
</evidence>
<gene>
    <name evidence="13" type="primary">gpsA</name>
    <name evidence="20" type="ORF">SAMN05660865_00773</name>
</gene>
<dbReference type="GO" id="GO:0008654">
    <property type="term" value="P:phospholipid biosynthetic process"/>
    <property type="evidence" value="ECO:0007669"/>
    <property type="project" value="UniProtKB-KW"/>
</dbReference>
<dbReference type="Gene3D" id="1.10.1040.10">
    <property type="entry name" value="N-(1-d-carboxylethyl)-l-norvaline Dehydrogenase, domain 2"/>
    <property type="match status" value="1"/>
</dbReference>
<feature type="binding site" evidence="13">
    <location>
        <position position="135"/>
    </location>
    <ligand>
        <name>sn-glycerol 3-phosphate</name>
        <dbReference type="ChEBI" id="CHEBI:57597"/>
    </ligand>
</feature>
<comment type="catalytic activity">
    <reaction evidence="13">
        <text>sn-glycerol 3-phosphate + NAD(+) = dihydroxyacetone phosphate + NADH + H(+)</text>
        <dbReference type="Rhea" id="RHEA:11092"/>
        <dbReference type="ChEBI" id="CHEBI:15378"/>
        <dbReference type="ChEBI" id="CHEBI:57540"/>
        <dbReference type="ChEBI" id="CHEBI:57597"/>
        <dbReference type="ChEBI" id="CHEBI:57642"/>
        <dbReference type="ChEBI" id="CHEBI:57945"/>
        <dbReference type="EC" id="1.1.1.94"/>
    </reaction>
</comment>
<comment type="subcellular location">
    <subcellularLocation>
        <location evidence="13">Cytoplasm</location>
    </subcellularLocation>
</comment>
<dbReference type="SUPFAM" id="SSF51735">
    <property type="entry name" value="NAD(P)-binding Rossmann-fold domains"/>
    <property type="match status" value="1"/>
</dbReference>
<dbReference type="GO" id="GO:0046168">
    <property type="term" value="P:glycerol-3-phosphate catabolic process"/>
    <property type="evidence" value="ECO:0007669"/>
    <property type="project" value="InterPro"/>
</dbReference>
<feature type="binding site" evidence="13">
    <location>
        <position position="133"/>
    </location>
    <ligand>
        <name>sn-glycerol 3-phosphate</name>
        <dbReference type="ChEBI" id="CHEBI:57597"/>
    </ligand>
</feature>
<organism evidence="20 21">
    <name type="scientific">Caloramator fervidus</name>
    <dbReference type="NCBI Taxonomy" id="29344"/>
    <lineage>
        <taxon>Bacteria</taxon>
        <taxon>Bacillati</taxon>
        <taxon>Bacillota</taxon>
        <taxon>Clostridia</taxon>
        <taxon>Eubacteriales</taxon>
        <taxon>Clostridiaceae</taxon>
        <taxon>Caloramator</taxon>
    </lineage>
</organism>
<evidence type="ECO:0000256" key="16">
    <source>
        <dbReference type="PIRSR" id="PIRSR000114-3"/>
    </source>
</evidence>
<feature type="binding site" evidence="13">
    <location>
        <position position="105"/>
    </location>
    <ligand>
        <name>sn-glycerol 3-phosphate</name>
        <dbReference type="ChEBI" id="CHEBI:57597"/>
    </ligand>
</feature>
<dbReference type="GO" id="GO:0046167">
    <property type="term" value="P:glycerol-3-phosphate biosynthetic process"/>
    <property type="evidence" value="ECO:0007669"/>
    <property type="project" value="UniProtKB-UniRule"/>
</dbReference>
<evidence type="ECO:0000256" key="13">
    <source>
        <dbReference type="HAMAP-Rule" id="MF_00394"/>
    </source>
</evidence>
<dbReference type="InterPro" id="IPR013328">
    <property type="entry name" value="6PGD_dom2"/>
</dbReference>
<keyword evidence="13" id="KW-0547">Nucleotide-binding</keyword>
<dbReference type="InterPro" id="IPR006168">
    <property type="entry name" value="G3P_DH_NAD-dep"/>
</dbReference>
<feature type="binding site" evidence="13">
    <location>
        <position position="11"/>
    </location>
    <ligand>
        <name>NADPH</name>
        <dbReference type="ChEBI" id="CHEBI:57783"/>
    </ligand>
</feature>
<evidence type="ECO:0000259" key="19">
    <source>
        <dbReference type="Pfam" id="PF07479"/>
    </source>
</evidence>
<dbReference type="InterPro" id="IPR006109">
    <property type="entry name" value="G3P_DH_NAD-dep_C"/>
</dbReference>
<dbReference type="Proteomes" id="UP000242850">
    <property type="component" value="Unassembled WGS sequence"/>
</dbReference>
<dbReference type="InterPro" id="IPR011128">
    <property type="entry name" value="G3P_DH_NAD-dep_N"/>
</dbReference>
<keyword evidence="21" id="KW-1185">Reference proteome</keyword>
<dbReference type="PANTHER" id="PTHR11728">
    <property type="entry name" value="GLYCEROL-3-PHOSPHATE DEHYDROGENASE"/>
    <property type="match status" value="1"/>
</dbReference>
<evidence type="ECO:0000313" key="20">
    <source>
        <dbReference type="EMBL" id="SEF68848.1"/>
    </source>
</evidence>
<accession>A0A1H5U356</accession>
<name>A0A1H5U356_9CLOT</name>
<comment type="similarity">
    <text evidence="1 13 17">Belongs to the NAD-dependent glycerol-3-phosphate dehydrogenase family.</text>
</comment>
<feature type="binding site" evidence="13">
    <location>
        <position position="276"/>
    </location>
    <ligand>
        <name>NADPH</name>
        <dbReference type="ChEBI" id="CHEBI:57783"/>
    </ligand>
</feature>
<evidence type="ECO:0000256" key="7">
    <source>
        <dbReference type="ARBA" id="ARBA00023209"/>
    </source>
</evidence>
<dbReference type="NCBIfam" id="NF000942">
    <property type="entry name" value="PRK00094.1-4"/>
    <property type="match status" value="1"/>
</dbReference>
<evidence type="ECO:0000256" key="17">
    <source>
        <dbReference type="RuleBase" id="RU000437"/>
    </source>
</evidence>
<evidence type="ECO:0000256" key="5">
    <source>
        <dbReference type="ARBA" id="ARBA00023027"/>
    </source>
</evidence>
<dbReference type="FunFam" id="1.10.1040.10:FF:000001">
    <property type="entry name" value="Glycerol-3-phosphate dehydrogenase [NAD(P)+]"/>
    <property type="match status" value="1"/>
</dbReference>
<dbReference type="HAMAP" id="MF_00394">
    <property type="entry name" value="NAD_Glyc3P_dehydrog"/>
    <property type="match status" value="1"/>
</dbReference>
<feature type="binding site" evidence="13">
    <location>
        <position position="105"/>
    </location>
    <ligand>
        <name>NADPH</name>
        <dbReference type="ChEBI" id="CHEBI:57783"/>
    </ligand>
</feature>
<comment type="pathway">
    <text evidence="13">Membrane lipid metabolism; glycerophospholipid metabolism.</text>
</comment>
<feature type="binding site" evidence="13">
    <location>
        <position position="252"/>
    </location>
    <ligand>
        <name>NADPH</name>
        <dbReference type="ChEBI" id="CHEBI:57783"/>
    </ligand>
</feature>
<dbReference type="EC" id="1.1.1.94" evidence="10 13"/>
<evidence type="ECO:0000259" key="18">
    <source>
        <dbReference type="Pfam" id="PF01210"/>
    </source>
</evidence>
<keyword evidence="4 13" id="KW-0560">Oxidoreductase</keyword>
<keyword evidence="7 13" id="KW-0594">Phospholipid biosynthesis</keyword>
<feature type="binding site" evidence="16">
    <location>
        <position position="252"/>
    </location>
    <ligand>
        <name>NAD(+)</name>
        <dbReference type="ChEBI" id="CHEBI:57540"/>
    </ligand>
</feature>
<feature type="binding site" evidence="13">
    <location>
        <position position="252"/>
    </location>
    <ligand>
        <name>sn-glycerol 3-phosphate</name>
        <dbReference type="ChEBI" id="CHEBI:57597"/>
    </ligand>
</feature>
<comment type="caution">
    <text evidence="13">Lacks conserved residue(s) required for the propagation of feature annotation.</text>
</comment>
<dbReference type="GO" id="GO:0051287">
    <property type="term" value="F:NAD binding"/>
    <property type="evidence" value="ECO:0007669"/>
    <property type="project" value="InterPro"/>
</dbReference>
<feature type="binding site" evidence="15">
    <location>
        <begin position="252"/>
        <end position="253"/>
    </location>
    <ligand>
        <name>substrate</name>
    </ligand>
</feature>
<keyword evidence="13" id="KW-0963">Cytoplasm</keyword>
<dbReference type="NCBIfam" id="NF000941">
    <property type="entry name" value="PRK00094.1-3"/>
    <property type="match status" value="1"/>
</dbReference>
<evidence type="ECO:0000256" key="9">
    <source>
        <dbReference type="ARBA" id="ARBA00052716"/>
    </source>
</evidence>
<feature type="binding site" evidence="13">
    <location>
        <position position="31"/>
    </location>
    <ligand>
        <name>NADPH</name>
        <dbReference type="ChEBI" id="CHEBI:57783"/>
    </ligand>
</feature>
<dbReference type="SUPFAM" id="SSF48179">
    <property type="entry name" value="6-phosphogluconate dehydrogenase C-terminal domain-like"/>
    <property type="match status" value="1"/>
</dbReference>
<keyword evidence="2 13" id="KW-0444">Lipid biosynthesis</keyword>
<dbReference type="Pfam" id="PF07479">
    <property type="entry name" value="NAD_Gly3P_dh_C"/>
    <property type="match status" value="1"/>
</dbReference>
<reference evidence="21" key="1">
    <citation type="submission" date="2016-10" db="EMBL/GenBank/DDBJ databases">
        <authorList>
            <person name="Varghese N."/>
            <person name="Submissions S."/>
        </authorList>
    </citation>
    <scope>NUCLEOTIDE SEQUENCE [LARGE SCALE GENOMIC DNA]</scope>
    <source>
        <strain evidence="21">DSM 5463</strain>
    </source>
</reference>
<feature type="binding site" evidence="13">
    <location>
        <position position="253"/>
    </location>
    <ligand>
        <name>sn-glycerol 3-phosphate</name>
        <dbReference type="ChEBI" id="CHEBI:57597"/>
    </ligand>
</feature>
<evidence type="ECO:0000256" key="15">
    <source>
        <dbReference type="PIRSR" id="PIRSR000114-2"/>
    </source>
</evidence>
<protein>
    <recommendedName>
        <fullName evidence="11 13">Glycerol-3-phosphate dehydrogenase [NAD(P)+]</fullName>
        <ecNumber evidence="10 13">1.1.1.94</ecNumber>
    </recommendedName>
    <alternativeName>
        <fullName evidence="13">NAD(P)(+)-dependent glycerol-3-phosphate dehydrogenase</fullName>
    </alternativeName>
    <alternativeName>
        <fullName evidence="12 13">NAD(P)H-dependent dihydroxyacetone-phosphate reductase</fullName>
    </alternativeName>
</protein>
<dbReference type="InterPro" id="IPR036291">
    <property type="entry name" value="NAD(P)-bd_dom_sf"/>
</dbReference>
<sequence>MRISILGAGSWGTAISLLLAKKNFEVRVWDRNDKVLDDIKLNRKNDRYLPGITLPSNIIPKYDIKEAIDGAEMIVVAVPSHAVRDVCSKIKDCVIKDQIFISLTKGIEDKTFKRMSQVIEEFFSENKVAVLSGPSHAEEVSRDVPTAVVVASKHEDVALKVQDTFMTPNFRVYTNTDIIGVEIGGAVKNIIALAAGISDGLGFGDNTKAALMTRGIAEIARLGIALGANPMTFTGLSGIGDLIVTCMSMHSRNRRAGILIGKGKSLKEALEEINMVVEGVNTTKSTYQLSLNIGVEMPITTELYNVLFNGKDPKLAVTELMQRDKKDELESMLFNKVVI</sequence>
<feature type="domain" description="Glycerol-3-phosphate dehydrogenase NAD-dependent N-terminal" evidence="18">
    <location>
        <begin position="3"/>
        <end position="157"/>
    </location>
</feature>
<feature type="binding site" evidence="13">
    <location>
        <position position="48"/>
    </location>
    <ligand>
        <name>NADPH</name>
        <dbReference type="ChEBI" id="CHEBI:57783"/>
    </ligand>
</feature>
<dbReference type="InterPro" id="IPR008927">
    <property type="entry name" value="6-PGluconate_DH-like_C_sf"/>
</dbReference>
<feature type="binding site" evidence="13">
    <location>
        <position position="137"/>
    </location>
    <ligand>
        <name>NADPH</name>
        <dbReference type="ChEBI" id="CHEBI:57783"/>
    </ligand>
</feature>
<feature type="binding site" evidence="13">
    <location>
        <position position="188"/>
    </location>
    <ligand>
        <name>sn-glycerol 3-phosphate</name>
        <dbReference type="ChEBI" id="CHEBI:57597"/>
    </ligand>
</feature>
<feature type="binding site" evidence="15">
    <location>
        <position position="105"/>
    </location>
    <ligand>
        <name>substrate</name>
    </ligand>
</feature>
<evidence type="ECO:0000313" key="21">
    <source>
        <dbReference type="Proteomes" id="UP000242850"/>
    </source>
</evidence>
<dbReference type="Pfam" id="PF01210">
    <property type="entry name" value="NAD_Gly3P_dh_N"/>
    <property type="match status" value="1"/>
</dbReference>
<feature type="binding site" evidence="13">
    <location>
        <position position="251"/>
    </location>
    <ligand>
        <name>sn-glycerol 3-phosphate</name>
        <dbReference type="ChEBI" id="CHEBI:57597"/>
    </ligand>
</feature>
<dbReference type="PROSITE" id="PS00957">
    <property type="entry name" value="NAD_G3PDH"/>
    <property type="match status" value="1"/>
</dbReference>
<evidence type="ECO:0000256" key="2">
    <source>
        <dbReference type="ARBA" id="ARBA00022516"/>
    </source>
</evidence>
<keyword evidence="8 13" id="KW-1208">Phospholipid metabolism</keyword>
<keyword evidence="3 13" id="KW-0521">NADP</keyword>
<evidence type="ECO:0000256" key="6">
    <source>
        <dbReference type="ARBA" id="ARBA00023098"/>
    </source>
</evidence>
<evidence type="ECO:0000256" key="4">
    <source>
        <dbReference type="ARBA" id="ARBA00023002"/>
    </source>
</evidence>
<evidence type="ECO:0000256" key="10">
    <source>
        <dbReference type="ARBA" id="ARBA00066687"/>
    </source>
</evidence>
<feature type="binding site" evidence="13">
    <location>
        <position position="10"/>
    </location>
    <ligand>
        <name>NADPH</name>
        <dbReference type="ChEBI" id="CHEBI:57783"/>
    </ligand>
</feature>
<proteinExistence type="inferred from homology"/>
<evidence type="ECO:0000256" key="3">
    <source>
        <dbReference type="ARBA" id="ARBA00022857"/>
    </source>
</evidence>
<dbReference type="FunFam" id="3.40.50.720:FF:000019">
    <property type="entry name" value="Glycerol-3-phosphate dehydrogenase [NAD(P)+]"/>
    <property type="match status" value="1"/>
</dbReference>
<dbReference type="AlphaFoldDB" id="A0A1H5U356"/>
<dbReference type="EMBL" id="FNUK01000007">
    <property type="protein sequence ID" value="SEF68848.1"/>
    <property type="molecule type" value="Genomic_DNA"/>
</dbReference>
<comment type="function">
    <text evidence="13">Catalyzes the reduction of the glycolytic intermediate dihydroxyacetone phosphate (DHAP) to sn-glycerol 3-phosphate (G3P), the key precursor for phospholipid synthesis.</text>
</comment>
<dbReference type="GO" id="GO:0005829">
    <property type="term" value="C:cytosol"/>
    <property type="evidence" value="ECO:0007669"/>
    <property type="project" value="TreeGrafter"/>
</dbReference>
<dbReference type="NCBIfam" id="NF000940">
    <property type="entry name" value="PRK00094.1-2"/>
    <property type="match status" value="1"/>
</dbReference>
<feature type="binding site" evidence="13">
    <location>
        <position position="278"/>
    </location>
    <ligand>
        <name>NADPH</name>
        <dbReference type="ChEBI" id="CHEBI:57783"/>
    </ligand>
</feature>
<feature type="domain" description="Glycerol-3-phosphate dehydrogenase NAD-dependent C-terminal" evidence="19">
    <location>
        <begin position="177"/>
        <end position="317"/>
    </location>
</feature>
<dbReference type="RefSeq" id="WP_103895773.1">
    <property type="nucleotide sequence ID" value="NZ_FNUK01000007.1"/>
</dbReference>
<dbReference type="OrthoDB" id="9812273at2"/>
<evidence type="ECO:0000256" key="12">
    <source>
        <dbReference type="ARBA" id="ARBA00080511"/>
    </source>
</evidence>
<feature type="active site" description="Proton acceptor" evidence="13 14">
    <location>
        <position position="188"/>
    </location>
</feature>
<dbReference type="GO" id="GO:0005975">
    <property type="term" value="P:carbohydrate metabolic process"/>
    <property type="evidence" value="ECO:0007669"/>
    <property type="project" value="InterPro"/>
</dbReference>
<feature type="binding site" evidence="16">
    <location>
        <begin position="7"/>
        <end position="12"/>
    </location>
    <ligand>
        <name>NAD(+)</name>
        <dbReference type="ChEBI" id="CHEBI:57540"/>
    </ligand>
</feature>